<dbReference type="InterPro" id="IPR006419">
    <property type="entry name" value="NMN_transpt_PnuC"/>
</dbReference>
<evidence type="ECO:0000256" key="1">
    <source>
        <dbReference type="ARBA" id="ARBA00004141"/>
    </source>
</evidence>
<feature type="transmembrane region" description="Helical" evidence="5">
    <location>
        <begin position="105"/>
        <end position="124"/>
    </location>
</feature>
<feature type="transmembrane region" description="Helical" evidence="5">
    <location>
        <begin position="136"/>
        <end position="158"/>
    </location>
</feature>
<dbReference type="Pfam" id="PF04973">
    <property type="entry name" value="NMN_transporter"/>
    <property type="match status" value="1"/>
</dbReference>
<protein>
    <submittedName>
        <fullName evidence="6">Integral membrane protein</fullName>
    </submittedName>
</protein>
<dbReference type="NCBIfam" id="TIGR01528">
    <property type="entry name" value="NMN_trans_PnuC"/>
    <property type="match status" value="1"/>
</dbReference>
<dbReference type="AlphaFoldDB" id="A0A0R2ADH6"/>
<evidence type="ECO:0000256" key="2">
    <source>
        <dbReference type="ARBA" id="ARBA00022692"/>
    </source>
</evidence>
<dbReference type="GO" id="GO:0034257">
    <property type="term" value="F:nicotinamide riboside transmembrane transporter activity"/>
    <property type="evidence" value="ECO:0007669"/>
    <property type="project" value="InterPro"/>
</dbReference>
<evidence type="ECO:0000313" key="7">
    <source>
        <dbReference type="Proteomes" id="UP000051733"/>
    </source>
</evidence>
<proteinExistence type="predicted"/>
<keyword evidence="3 5" id="KW-1133">Transmembrane helix</keyword>
<name>A0A0R2ADH6_9LACO</name>
<accession>A0A0R2ADH6</accession>
<dbReference type="EMBL" id="AYYY01000061">
    <property type="protein sequence ID" value="KRM60931.1"/>
    <property type="molecule type" value="Genomic_DNA"/>
</dbReference>
<evidence type="ECO:0000256" key="3">
    <source>
        <dbReference type="ARBA" id="ARBA00022989"/>
    </source>
</evidence>
<reference evidence="6 7" key="1">
    <citation type="journal article" date="2015" name="Genome Announc.">
        <title>Expanding the biotechnology potential of lactobacilli through comparative genomics of 213 strains and associated genera.</title>
        <authorList>
            <person name="Sun Z."/>
            <person name="Harris H.M."/>
            <person name="McCann A."/>
            <person name="Guo C."/>
            <person name="Argimon S."/>
            <person name="Zhang W."/>
            <person name="Yang X."/>
            <person name="Jeffery I.B."/>
            <person name="Cooney J.C."/>
            <person name="Kagawa T.F."/>
            <person name="Liu W."/>
            <person name="Song Y."/>
            <person name="Salvetti E."/>
            <person name="Wrobel A."/>
            <person name="Rasinkangas P."/>
            <person name="Parkhill J."/>
            <person name="Rea M.C."/>
            <person name="O'Sullivan O."/>
            <person name="Ritari J."/>
            <person name="Douillard F.P."/>
            <person name="Paul Ross R."/>
            <person name="Yang R."/>
            <person name="Briner A.E."/>
            <person name="Felis G.E."/>
            <person name="de Vos W.M."/>
            <person name="Barrangou R."/>
            <person name="Klaenhammer T.R."/>
            <person name="Caufield P.W."/>
            <person name="Cui Y."/>
            <person name="Zhang H."/>
            <person name="O'Toole P.W."/>
        </authorList>
    </citation>
    <scope>NUCLEOTIDE SEQUENCE [LARGE SCALE GENOMIC DNA]</scope>
    <source>
        <strain evidence="6 7">DSM 20634</strain>
    </source>
</reference>
<dbReference type="STRING" id="1423813.FC26_GL000420"/>
<dbReference type="PATRIC" id="fig|1423813.3.peg.429"/>
<feature type="transmembrane region" description="Helical" evidence="5">
    <location>
        <begin position="189"/>
        <end position="206"/>
    </location>
</feature>
<organism evidence="6 7">
    <name type="scientific">Paucilactobacillus vaccinostercus DSM 20634</name>
    <dbReference type="NCBI Taxonomy" id="1423813"/>
    <lineage>
        <taxon>Bacteria</taxon>
        <taxon>Bacillati</taxon>
        <taxon>Bacillota</taxon>
        <taxon>Bacilli</taxon>
        <taxon>Lactobacillales</taxon>
        <taxon>Lactobacillaceae</taxon>
        <taxon>Paucilactobacillus</taxon>
    </lineage>
</organism>
<dbReference type="GO" id="GO:0016020">
    <property type="term" value="C:membrane"/>
    <property type="evidence" value="ECO:0007669"/>
    <property type="project" value="UniProtKB-SubCell"/>
</dbReference>
<keyword evidence="2 5" id="KW-0812">Transmembrane</keyword>
<dbReference type="Proteomes" id="UP000051733">
    <property type="component" value="Unassembled WGS sequence"/>
</dbReference>
<sequence>MVNNVEGVALMVNYFKFLGHQLKGWPQQNYYLFYFSLGCQIMTLVSTKITPLTIITFIGTTLGVLCVLAINAAKSINGWLGILSAICFIITGFAAKNYLSIGEQLAYVVTLDIPVLLSASWNVNMASKIRKFTGKTWVIALVSTAIVYVVSGYLIGAFTDDPRPWVDAISFAICLTAGVICFMRFNNQYIWWVASGVAQMVLWFISFRQGSATLAMFINSSVYLINDVLAFTVSPWYNKKIRAKVIAEETEYAAKLSTTSKHTSGLQHSSI</sequence>
<feature type="transmembrane region" description="Helical" evidence="5">
    <location>
        <begin position="164"/>
        <end position="182"/>
    </location>
</feature>
<keyword evidence="7" id="KW-1185">Reference proteome</keyword>
<evidence type="ECO:0000256" key="4">
    <source>
        <dbReference type="ARBA" id="ARBA00023136"/>
    </source>
</evidence>
<comment type="caution">
    <text evidence="6">The sequence shown here is derived from an EMBL/GenBank/DDBJ whole genome shotgun (WGS) entry which is preliminary data.</text>
</comment>
<feature type="transmembrane region" description="Helical" evidence="5">
    <location>
        <begin position="79"/>
        <end position="99"/>
    </location>
</feature>
<gene>
    <name evidence="6" type="ORF">FC26_GL000420</name>
</gene>
<keyword evidence="4 5" id="KW-0472">Membrane</keyword>
<feature type="transmembrane region" description="Helical" evidence="5">
    <location>
        <begin position="52"/>
        <end position="72"/>
    </location>
</feature>
<evidence type="ECO:0000313" key="6">
    <source>
        <dbReference type="EMBL" id="KRM60931.1"/>
    </source>
</evidence>
<evidence type="ECO:0000256" key="5">
    <source>
        <dbReference type="SAM" id="Phobius"/>
    </source>
</evidence>
<comment type="subcellular location">
    <subcellularLocation>
        <location evidence="1">Membrane</location>
        <topology evidence="1">Multi-pass membrane protein</topology>
    </subcellularLocation>
</comment>
<feature type="transmembrane region" description="Helical" evidence="5">
    <location>
        <begin position="212"/>
        <end position="234"/>
    </location>
</feature>